<dbReference type="EMBL" id="JBHUGH010000012">
    <property type="protein sequence ID" value="MFD1913607.1"/>
    <property type="molecule type" value="Genomic_DNA"/>
</dbReference>
<keyword evidence="9" id="KW-1185">Reference proteome</keyword>
<evidence type="ECO:0000256" key="2">
    <source>
        <dbReference type="ARBA" id="ARBA00009772"/>
    </source>
</evidence>
<reference evidence="9" key="1">
    <citation type="journal article" date="2019" name="Int. J. Syst. Evol. Microbiol.">
        <title>The Global Catalogue of Microorganisms (GCM) 10K type strain sequencing project: providing services to taxonomists for standard genome sequencing and annotation.</title>
        <authorList>
            <consortium name="The Broad Institute Genomics Platform"/>
            <consortium name="The Broad Institute Genome Sequencing Center for Infectious Disease"/>
            <person name="Wu L."/>
            <person name="Ma J."/>
        </authorList>
    </citation>
    <scope>NUCLEOTIDE SEQUENCE [LARGE SCALE GENOMIC DNA]</scope>
    <source>
        <strain evidence="9">CGMCC 4.7242</strain>
    </source>
</reference>
<comment type="caution">
    <text evidence="8">The sequence shown here is derived from an EMBL/GenBank/DDBJ whole genome shotgun (WGS) entry which is preliminary data.</text>
</comment>
<keyword evidence="4 7" id="KW-0812">Transmembrane</keyword>
<evidence type="ECO:0000313" key="9">
    <source>
        <dbReference type="Proteomes" id="UP001597353"/>
    </source>
</evidence>
<proteinExistence type="inferred from homology"/>
<name>A0ABW4S7Y0_9RHOB</name>
<dbReference type="PRINTS" id="PR00953">
    <property type="entry name" value="TYPE3IMRPROT"/>
</dbReference>
<comment type="subcellular location">
    <subcellularLocation>
        <location evidence="1">Cell membrane</location>
        <topology evidence="1">Multi-pass membrane protein</topology>
    </subcellularLocation>
</comment>
<keyword evidence="3" id="KW-1003">Cell membrane</keyword>
<evidence type="ECO:0000256" key="6">
    <source>
        <dbReference type="ARBA" id="ARBA00023136"/>
    </source>
</evidence>
<dbReference type="InterPro" id="IPR002010">
    <property type="entry name" value="T3SS_IM_R"/>
</dbReference>
<protein>
    <submittedName>
        <fullName evidence="8">Flagellar biosynthetic protein FliR</fullName>
    </submittedName>
</protein>
<sequence>MNPALSETMAALLGQGQEMLLAGFFVFLRVGAAMATLPVFGEQVVPLRVRLGLTVAFTLVVTPLAWADMGALVAAAEVLTRAIATETIAGLLIGLSLRLFVMVLQIAGTIVAQSISLSQFLGGAGPDPQPAVAQLFFLAGLALAAAADLHVRVAELFLFSYELMPAGQFPGGSTVAEWGIGHIARAFTLAFTLAAPFVIAATIYNLALGAINKAMPQLMVVFVGAPALTLGGLLFLLVITPILLGVWHAAFLRLLADPFTGAG</sequence>
<dbReference type="PANTHER" id="PTHR30065">
    <property type="entry name" value="FLAGELLAR BIOSYNTHETIC PROTEIN FLIR"/>
    <property type="match status" value="1"/>
</dbReference>
<evidence type="ECO:0000256" key="3">
    <source>
        <dbReference type="ARBA" id="ARBA00022475"/>
    </source>
</evidence>
<feature type="transmembrane region" description="Helical" evidence="7">
    <location>
        <begin position="53"/>
        <end position="76"/>
    </location>
</feature>
<feature type="transmembrane region" description="Helical" evidence="7">
    <location>
        <begin position="20"/>
        <end position="41"/>
    </location>
</feature>
<evidence type="ECO:0000256" key="4">
    <source>
        <dbReference type="ARBA" id="ARBA00022692"/>
    </source>
</evidence>
<dbReference type="Pfam" id="PF01311">
    <property type="entry name" value="Bac_export_1"/>
    <property type="match status" value="1"/>
</dbReference>
<organism evidence="8 9">
    <name type="scientific">Halodurantibacterium flavum</name>
    <dbReference type="NCBI Taxonomy" id="1382802"/>
    <lineage>
        <taxon>Bacteria</taxon>
        <taxon>Pseudomonadati</taxon>
        <taxon>Pseudomonadota</taxon>
        <taxon>Alphaproteobacteria</taxon>
        <taxon>Rhodobacterales</taxon>
        <taxon>Paracoccaceae</taxon>
        <taxon>Halodurantibacterium</taxon>
    </lineage>
</organism>
<feature type="transmembrane region" description="Helical" evidence="7">
    <location>
        <begin position="88"/>
        <end position="111"/>
    </location>
</feature>
<evidence type="ECO:0000256" key="7">
    <source>
        <dbReference type="SAM" id="Phobius"/>
    </source>
</evidence>
<keyword evidence="6 7" id="KW-0472">Membrane</keyword>
<dbReference type="PANTHER" id="PTHR30065:SF1">
    <property type="entry name" value="SURFACE PRESENTATION OF ANTIGENS PROTEIN SPAR"/>
    <property type="match status" value="1"/>
</dbReference>
<evidence type="ECO:0000313" key="8">
    <source>
        <dbReference type="EMBL" id="MFD1913607.1"/>
    </source>
</evidence>
<evidence type="ECO:0000256" key="1">
    <source>
        <dbReference type="ARBA" id="ARBA00004651"/>
    </source>
</evidence>
<accession>A0ABW4S7Y0</accession>
<dbReference type="RefSeq" id="WP_390263733.1">
    <property type="nucleotide sequence ID" value="NZ_JBHUGH010000012.1"/>
</dbReference>
<keyword evidence="8" id="KW-0966">Cell projection</keyword>
<evidence type="ECO:0000256" key="5">
    <source>
        <dbReference type="ARBA" id="ARBA00022989"/>
    </source>
</evidence>
<feature type="transmembrane region" description="Helical" evidence="7">
    <location>
        <begin position="186"/>
        <end position="207"/>
    </location>
</feature>
<feature type="transmembrane region" description="Helical" evidence="7">
    <location>
        <begin position="219"/>
        <end position="244"/>
    </location>
</feature>
<keyword evidence="8" id="KW-0969">Cilium</keyword>
<comment type="similarity">
    <text evidence="2">Belongs to the FliR/MopE/SpaR family.</text>
</comment>
<dbReference type="Proteomes" id="UP001597353">
    <property type="component" value="Unassembled WGS sequence"/>
</dbReference>
<keyword evidence="8" id="KW-0282">Flagellum</keyword>
<gene>
    <name evidence="8" type="ORF">ACFSGJ_15445</name>
</gene>
<keyword evidence="5 7" id="KW-1133">Transmembrane helix</keyword>